<reference evidence="2" key="1">
    <citation type="journal article" date="2017" name="Cell">
        <title>Insights into land plant evolution garnered from the Marchantia polymorpha genome.</title>
        <authorList>
            <person name="Bowman J.L."/>
            <person name="Kohchi T."/>
            <person name="Yamato K.T."/>
            <person name="Jenkins J."/>
            <person name="Shu S."/>
            <person name="Ishizaki K."/>
            <person name="Yamaoka S."/>
            <person name="Nishihama R."/>
            <person name="Nakamura Y."/>
            <person name="Berger F."/>
            <person name="Adam C."/>
            <person name="Aki S.S."/>
            <person name="Althoff F."/>
            <person name="Araki T."/>
            <person name="Arteaga-Vazquez M.A."/>
            <person name="Balasubrmanian S."/>
            <person name="Barry K."/>
            <person name="Bauer D."/>
            <person name="Boehm C.R."/>
            <person name="Briginshaw L."/>
            <person name="Caballero-Perez J."/>
            <person name="Catarino B."/>
            <person name="Chen F."/>
            <person name="Chiyoda S."/>
            <person name="Chovatia M."/>
            <person name="Davies K.M."/>
            <person name="Delmans M."/>
            <person name="Demura T."/>
            <person name="Dierschke T."/>
            <person name="Dolan L."/>
            <person name="Dorantes-Acosta A.E."/>
            <person name="Eklund D.M."/>
            <person name="Florent S.N."/>
            <person name="Flores-Sandoval E."/>
            <person name="Fujiyama A."/>
            <person name="Fukuzawa H."/>
            <person name="Galik B."/>
            <person name="Grimanelli D."/>
            <person name="Grimwood J."/>
            <person name="Grossniklaus U."/>
            <person name="Hamada T."/>
            <person name="Haseloff J."/>
            <person name="Hetherington A.J."/>
            <person name="Higo A."/>
            <person name="Hirakawa Y."/>
            <person name="Hundley H.N."/>
            <person name="Ikeda Y."/>
            <person name="Inoue K."/>
            <person name="Inoue S.I."/>
            <person name="Ishida S."/>
            <person name="Jia Q."/>
            <person name="Kakita M."/>
            <person name="Kanazawa T."/>
            <person name="Kawai Y."/>
            <person name="Kawashima T."/>
            <person name="Kennedy M."/>
            <person name="Kinose K."/>
            <person name="Kinoshita T."/>
            <person name="Kohara Y."/>
            <person name="Koide E."/>
            <person name="Komatsu K."/>
            <person name="Kopischke S."/>
            <person name="Kubo M."/>
            <person name="Kyozuka J."/>
            <person name="Lagercrantz U."/>
            <person name="Lin S.S."/>
            <person name="Lindquist E."/>
            <person name="Lipzen A.M."/>
            <person name="Lu C.W."/>
            <person name="De Luna E."/>
            <person name="Martienssen R.A."/>
            <person name="Minamino N."/>
            <person name="Mizutani M."/>
            <person name="Mizutani M."/>
            <person name="Mochizuki N."/>
            <person name="Monte I."/>
            <person name="Mosher R."/>
            <person name="Nagasaki H."/>
            <person name="Nakagami H."/>
            <person name="Naramoto S."/>
            <person name="Nishitani K."/>
            <person name="Ohtani M."/>
            <person name="Okamoto T."/>
            <person name="Okumura M."/>
            <person name="Phillips J."/>
            <person name="Pollak B."/>
            <person name="Reinders A."/>
            <person name="Rovekamp M."/>
            <person name="Sano R."/>
            <person name="Sawa S."/>
            <person name="Schmid M.W."/>
            <person name="Shirakawa M."/>
            <person name="Solano R."/>
            <person name="Spunde A."/>
            <person name="Suetsugu N."/>
            <person name="Sugano S."/>
            <person name="Sugiyama A."/>
            <person name="Sun R."/>
            <person name="Suzuki Y."/>
            <person name="Takenaka M."/>
            <person name="Takezawa D."/>
            <person name="Tomogane H."/>
            <person name="Tsuzuki M."/>
            <person name="Ueda T."/>
            <person name="Umeda M."/>
            <person name="Ward J.M."/>
            <person name="Watanabe Y."/>
            <person name="Yazaki K."/>
            <person name="Yokoyama R."/>
            <person name="Yoshitake Y."/>
            <person name="Yotsui I."/>
            <person name="Zachgo S."/>
            <person name="Schmutz J."/>
        </authorList>
    </citation>
    <scope>NUCLEOTIDE SEQUENCE [LARGE SCALE GENOMIC DNA]</scope>
    <source>
        <strain evidence="2">Tak-1</strain>
    </source>
</reference>
<evidence type="ECO:0000313" key="1">
    <source>
        <dbReference type="EMBL" id="PTQ42342.1"/>
    </source>
</evidence>
<sequence>MARWKSVFREKTCLGCALIWPQRKQVVIAFALIAKRARQGKQGGHDEKQRLSPADQGHAVVWNQCAHHHPATMSRSK</sequence>
<evidence type="ECO:0000313" key="2">
    <source>
        <dbReference type="Proteomes" id="UP000244005"/>
    </source>
</evidence>
<proteinExistence type="predicted"/>
<keyword evidence="2" id="KW-1185">Reference proteome</keyword>
<dbReference type="Proteomes" id="UP000244005">
    <property type="component" value="Unassembled WGS sequence"/>
</dbReference>
<protein>
    <submittedName>
        <fullName evidence="1">Uncharacterized protein</fullName>
    </submittedName>
</protein>
<name>A0A2R6X8B1_MARPO</name>
<dbReference type="Gramene" id="Mp8g17450.1">
    <property type="protein sequence ID" value="Mp8g17450.1.cds1"/>
    <property type="gene ID" value="Mp8g17450"/>
</dbReference>
<gene>
    <name evidence="1" type="ORF">MARPO_0030s0079</name>
</gene>
<dbReference type="EMBL" id="KZ772702">
    <property type="protein sequence ID" value="PTQ42342.1"/>
    <property type="molecule type" value="Genomic_DNA"/>
</dbReference>
<dbReference type="AlphaFoldDB" id="A0A2R6X8B1"/>
<organism evidence="1 2">
    <name type="scientific">Marchantia polymorpha</name>
    <name type="common">Common liverwort</name>
    <name type="synonym">Marchantia aquatica</name>
    <dbReference type="NCBI Taxonomy" id="3197"/>
    <lineage>
        <taxon>Eukaryota</taxon>
        <taxon>Viridiplantae</taxon>
        <taxon>Streptophyta</taxon>
        <taxon>Embryophyta</taxon>
        <taxon>Marchantiophyta</taxon>
        <taxon>Marchantiopsida</taxon>
        <taxon>Marchantiidae</taxon>
        <taxon>Marchantiales</taxon>
        <taxon>Marchantiaceae</taxon>
        <taxon>Marchantia</taxon>
    </lineage>
</organism>
<accession>A0A2R6X8B1</accession>